<evidence type="ECO:0000313" key="2">
    <source>
        <dbReference type="Proteomes" id="UP001309876"/>
    </source>
</evidence>
<evidence type="ECO:0000313" key="1">
    <source>
        <dbReference type="EMBL" id="KAK5080181.1"/>
    </source>
</evidence>
<dbReference type="SUPFAM" id="SSF52058">
    <property type="entry name" value="L domain-like"/>
    <property type="match status" value="1"/>
</dbReference>
<organism evidence="1 2">
    <name type="scientific">Lithohypha guttulata</name>
    <dbReference type="NCBI Taxonomy" id="1690604"/>
    <lineage>
        <taxon>Eukaryota</taxon>
        <taxon>Fungi</taxon>
        <taxon>Dikarya</taxon>
        <taxon>Ascomycota</taxon>
        <taxon>Pezizomycotina</taxon>
        <taxon>Eurotiomycetes</taxon>
        <taxon>Chaetothyriomycetidae</taxon>
        <taxon>Chaetothyriales</taxon>
        <taxon>Trichomeriaceae</taxon>
        <taxon>Lithohypha</taxon>
    </lineage>
</organism>
<proteinExistence type="predicted"/>
<protein>
    <submittedName>
        <fullName evidence="1">Uncharacterized protein</fullName>
    </submittedName>
</protein>
<dbReference type="Proteomes" id="UP001309876">
    <property type="component" value="Unassembled WGS sequence"/>
</dbReference>
<gene>
    <name evidence="1" type="ORF">LTR05_008748</name>
</gene>
<sequence>MMRIFLRGRISLAANALPSFVDFDILPRLSTLEIEAGKWSGFGVLFTGSTSSLTTCVLKGALVLNQALNTFFDRMSTSLQYLHCCGTHFVTGFTVRLKSLKYLALHRVVLSGAQFPFQYTNLETFCLEPDEIYTLSSNSDMALNHATIAALDQVRGLKNLFLRSTMAWPPTRSVVDAIRSSRIHFLMLDGSVILDPFDQHSNGGYSNLRALAQVGGYIKHVRPVVRSISYNHEYESRKAAFDYAHLPTLCVQIYNDLISHGSSMKY</sequence>
<reference evidence="1 2" key="1">
    <citation type="submission" date="2023-08" db="EMBL/GenBank/DDBJ databases">
        <title>Black Yeasts Isolated from many extreme environments.</title>
        <authorList>
            <person name="Coleine C."/>
            <person name="Stajich J.E."/>
            <person name="Selbmann L."/>
        </authorList>
    </citation>
    <scope>NUCLEOTIDE SEQUENCE [LARGE SCALE GENOMIC DNA]</scope>
    <source>
        <strain evidence="1 2">CCFEE 5910</strain>
    </source>
</reference>
<name>A0AAN7QA85_9EURO</name>
<keyword evidence="2" id="KW-1185">Reference proteome</keyword>
<accession>A0AAN7QA85</accession>
<dbReference type="EMBL" id="JAVRRJ010000019">
    <property type="protein sequence ID" value="KAK5080181.1"/>
    <property type="molecule type" value="Genomic_DNA"/>
</dbReference>
<comment type="caution">
    <text evidence="1">The sequence shown here is derived from an EMBL/GenBank/DDBJ whole genome shotgun (WGS) entry which is preliminary data.</text>
</comment>
<dbReference type="AlphaFoldDB" id="A0AAN7QA85"/>